<feature type="chain" id="PRO_5044857225" description="Putative beta-lactamase-inhibitor-like PepSY-like domain-containing protein" evidence="1">
    <location>
        <begin position="23"/>
        <end position="150"/>
    </location>
</feature>
<protein>
    <recommendedName>
        <fullName evidence="2">Putative beta-lactamase-inhibitor-like PepSY-like domain-containing protein</fullName>
    </recommendedName>
</protein>
<evidence type="ECO:0000259" key="2">
    <source>
        <dbReference type="Pfam" id="PF11396"/>
    </source>
</evidence>
<dbReference type="InterPro" id="IPR021533">
    <property type="entry name" value="PepSY-like"/>
</dbReference>
<dbReference type="SUPFAM" id="SSF160574">
    <property type="entry name" value="BT0923-like"/>
    <property type="match status" value="1"/>
</dbReference>
<reference evidence="3" key="2">
    <citation type="submission" date="2013-11" db="EMBL/GenBank/DDBJ databases">
        <title>Draft genome sequence of Bacteroides caccae (ATCC 43185).</title>
        <authorList>
            <person name="Sudarsanam P."/>
            <person name="Ley R."/>
            <person name="Guruge J."/>
            <person name="Turnbaugh P.J."/>
            <person name="Mahowald M."/>
            <person name="Liep D."/>
            <person name="Gordon J."/>
        </authorList>
    </citation>
    <scope>NUCLEOTIDE SEQUENCE</scope>
    <source>
        <strain evidence="3">ATCC 43185</strain>
    </source>
</reference>
<name>A0ABF7PHC2_9BACE</name>
<feature type="domain" description="Putative beta-lactamase-inhibitor-like PepSY-like" evidence="2">
    <location>
        <begin position="64"/>
        <end position="146"/>
    </location>
</feature>
<keyword evidence="1" id="KW-0732">Signal</keyword>
<dbReference type="Gene3D" id="3.40.1420.30">
    <property type="match status" value="1"/>
</dbReference>
<proteinExistence type="predicted"/>
<sequence>MIMKKILSLLVLAIVAVQFSWAADVITKDMNQLPLPARNFINRHFTKPEVSHIKIDKEMLEATKYEVLLTDGTEIEFDSKGNWEEVSARKGQVIPASIVPNFAVDYLKAHNFAAEGVTKVERDRKGYEVELSTGVSFKFDKKGKFVKADD</sequence>
<dbReference type="AlphaFoldDB" id="A0ABF7PHC2"/>
<organism evidence="3">
    <name type="scientific">Bacteroides caccae ATCC 43185</name>
    <dbReference type="NCBI Taxonomy" id="411901"/>
    <lineage>
        <taxon>Bacteria</taxon>
        <taxon>Pseudomonadati</taxon>
        <taxon>Bacteroidota</taxon>
        <taxon>Bacteroidia</taxon>
        <taxon>Bacteroidales</taxon>
        <taxon>Bacteroidaceae</taxon>
        <taxon>Bacteroides</taxon>
    </lineage>
</organism>
<reference evidence="3" key="1">
    <citation type="submission" date="2007-03" db="EMBL/GenBank/DDBJ databases">
        <authorList>
            <person name="Fulton L."/>
            <person name="Clifton S."/>
            <person name="Fulton B."/>
            <person name="Xu J."/>
            <person name="Minx P."/>
            <person name="Pepin K.H."/>
            <person name="Johnson M."/>
            <person name="Thiruvilangam P."/>
            <person name="Bhonagiri V."/>
            <person name="Nash W.E."/>
            <person name="Mardis E.R."/>
            <person name="Wilson R.K."/>
        </authorList>
    </citation>
    <scope>NUCLEOTIDE SEQUENCE</scope>
    <source>
        <strain evidence="3">ATCC 43185</strain>
    </source>
</reference>
<dbReference type="EMBL" id="AAVM02000004">
    <property type="protein sequence ID" value="EDM20636.1"/>
    <property type="molecule type" value="Genomic_DNA"/>
</dbReference>
<feature type="signal peptide" evidence="1">
    <location>
        <begin position="1"/>
        <end position="22"/>
    </location>
</feature>
<evidence type="ECO:0000256" key="1">
    <source>
        <dbReference type="SAM" id="SignalP"/>
    </source>
</evidence>
<dbReference type="Pfam" id="PF11396">
    <property type="entry name" value="PepSY_like"/>
    <property type="match status" value="1"/>
</dbReference>
<gene>
    <name evidence="3" type="ORF">BACCAC_02096</name>
</gene>
<accession>A0ABF7PHC2</accession>
<evidence type="ECO:0000313" key="3">
    <source>
        <dbReference type="EMBL" id="EDM20636.1"/>
    </source>
</evidence>
<comment type="caution">
    <text evidence="3">The sequence shown here is derived from an EMBL/GenBank/DDBJ whole genome shotgun (WGS) entry which is preliminary data.</text>
</comment>